<keyword evidence="2" id="KW-1185">Reference proteome</keyword>
<comment type="caution">
    <text evidence="1">The sequence shown here is derived from an EMBL/GenBank/DDBJ whole genome shotgun (WGS) entry which is preliminary data.</text>
</comment>
<dbReference type="AlphaFoldDB" id="A0AAV4TN57"/>
<dbReference type="Proteomes" id="UP001054945">
    <property type="component" value="Unassembled WGS sequence"/>
</dbReference>
<proteinExistence type="predicted"/>
<organism evidence="1 2">
    <name type="scientific">Caerostris extrusa</name>
    <name type="common">Bark spider</name>
    <name type="synonym">Caerostris bankana</name>
    <dbReference type="NCBI Taxonomy" id="172846"/>
    <lineage>
        <taxon>Eukaryota</taxon>
        <taxon>Metazoa</taxon>
        <taxon>Ecdysozoa</taxon>
        <taxon>Arthropoda</taxon>
        <taxon>Chelicerata</taxon>
        <taxon>Arachnida</taxon>
        <taxon>Araneae</taxon>
        <taxon>Araneomorphae</taxon>
        <taxon>Entelegynae</taxon>
        <taxon>Araneoidea</taxon>
        <taxon>Araneidae</taxon>
        <taxon>Caerostris</taxon>
    </lineage>
</organism>
<accession>A0AAV4TN57</accession>
<sequence length="167" mass="18695">MHTAVVWRFGNLHGNRRFICPSVTSVDFLVTLRRFAVNACDLHVPTADLFALPRSIRDVQNVRSATGAAPINQVEGTSDFRKNALKFRSPKRVKSIEFWQLFISPSVLQVFRKQGLCTKTSNRVFPLRIGCSSAVSFTGCSPVNKCSFLIARSDATGRVLPREQPRK</sequence>
<protein>
    <submittedName>
        <fullName evidence="1">Uncharacterized protein</fullName>
    </submittedName>
</protein>
<evidence type="ECO:0000313" key="2">
    <source>
        <dbReference type="Proteomes" id="UP001054945"/>
    </source>
</evidence>
<reference evidence="1 2" key="1">
    <citation type="submission" date="2021-06" db="EMBL/GenBank/DDBJ databases">
        <title>Caerostris extrusa draft genome.</title>
        <authorList>
            <person name="Kono N."/>
            <person name="Arakawa K."/>
        </authorList>
    </citation>
    <scope>NUCLEOTIDE SEQUENCE [LARGE SCALE GENOMIC DNA]</scope>
</reference>
<evidence type="ECO:0000313" key="1">
    <source>
        <dbReference type="EMBL" id="GIY46777.1"/>
    </source>
</evidence>
<gene>
    <name evidence="1" type="ORF">CEXT_409531</name>
</gene>
<dbReference type="EMBL" id="BPLR01011480">
    <property type="protein sequence ID" value="GIY46777.1"/>
    <property type="molecule type" value="Genomic_DNA"/>
</dbReference>
<name>A0AAV4TN57_CAEEX</name>